<dbReference type="GO" id="GO:0003723">
    <property type="term" value="F:RNA binding"/>
    <property type="evidence" value="ECO:0007669"/>
    <property type="project" value="InterPro"/>
</dbReference>
<dbReference type="InterPro" id="IPR001057">
    <property type="entry name" value="Glu/AcGlu_kinase"/>
</dbReference>
<keyword evidence="2" id="KW-0028">Amino-acid biosynthesis</keyword>
<dbReference type="InterPro" id="IPR015947">
    <property type="entry name" value="PUA-like_sf"/>
</dbReference>
<dbReference type="PRINTS" id="PR00474">
    <property type="entry name" value="GLU5KINASE"/>
</dbReference>
<protein>
    <submittedName>
        <fullName evidence="9">Glutamate 5-kinase</fullName>
    </submittedName>
</protein>
<dbReference type="PROSITE" id="PS50890">
    <property type="entry name" value="PUA"/>
    <property type="match status" value="1"/>
</dbReference>
<dbReference type="EMBL" id="CP029077">
    <property type="protein sequence ID" value="QED23585.1"/>
    <property type="molecule type" value="Genomic_DNA"/>
</dbReference>
<proteinExistence type="predicted"/>
<dbReference type="RefSeq" id="WP_146820850.1">
    <property type="nucleotide sequence ID" value="NZ_CP029077.1"/>
</dbReference>
<evidence type="ECO:0000256" key="4">
    <source>
        <dbReference type="ARBA" id="ARBA00022679"/>
    </source>
</evidence>
<dbReference type="FunFam" id="3.40.1160.10:FF:000006">
    <property type="entry name" value="Glutamate 5-kinase"/>
    <property type="match status" value="1"/>
</dbReference>
<dbReference type="Proteomes" id="UP000321934">
    <property type="component" value="Chromosome"/>
</dbReference>
<dbReference type="SUPFAM" id="SSF53633">
    <property type="entry name" value="Carbamate kinase-like"/>
    <property type="match status" value="1"/>
</dbReference>
<dbReference type="SMART" id="SM00359">
    <property type="entry name" value="PUA"/>
    <property type="match status" value="1"/>
</dbReference>
<evidence type="ECO:0000256" key="1">
    <source>
        <dbReference type="ARBA" id="ARBA00022490"/>
    </source>
</evidence>
<dbReference type="SUPFAM" id="SSF88697">
    <property type="entry name" value="PUA domain-like"/>
    <property type="match status" value="1"/>
</dbReference>
<keyword evidence="5" id="KW-0547">Nucleotide-binding</keyword>
<dbReference type="InterPro" id="IPR001048">
    <property type="entry name" value="Asp/Glu/Uridylate_kinase"/>
</dbReference>
<dbReference type="GO" id="GO:0008652">
    <property type="term" value="P:amino acid biosynthetic process"/>
    <property type="evidence" value="ECO:0007669"/>
    <property type="project" value="UniProtKB-KW"/>
</dbReference>
<feature type="domain" description="PUA" evidence="8">
    <location>
        <begin position="270"/>
        <end position="336"/>
    </location>
</feature>
<evidence type="ECO:0000313" key="9">
    <source>
        <dbReference type="EMBL" id="QED23585.1"/>
    </source>
</evidence>
<dbReference type="Gene3D" id="2.30.130.10">
    <property type="entry name" value="PUA domain"/>
    <property type="match status" value="1"/>
</dbReference>
<dbReference type="GO" id="GO:0004349">
    <property type="term" value="F:glutamate 5-kinase activity"/>
    <property type="evidence" value="ECO:0007669"/>
    <property type="project" value="InterPro"/>
</dbReference>
<keyword evidence="7" id="KW-0067">ATP-binding</keyword>
<dbReference type="NCBIfam" id="TIGR01027">
    <property type="entry name" value="proB"/>
    <property type="match status" value="1"/>
</dbReference>
<dbReference type="InterPro" id="IPR036974">
    <property type="entry name" value="PUA_sf"/>
</dbReference>
<name>A0A5B8XF85_9RICK</name>
<dbReference type="AlphaFoldDB" id="A0A5B8XF85"/>
<gene>
    <name evidence="9" type="ORF">Deia_00797</name>
</gene>
<accession>A0A5B8XF85</accession>
<evidence type="ECO:0000256" key="2">
    <source>
        <dbReference type="ARBA" id="ARBA00022605"/>
    </source>
</evidence>
<evidence type="ECO:0000256" key="6">
    <source>
        <dbReference type="ARBA" id="ARBA00022777"/>
    </source>
</evidence>
<evidence type="ECO:0000256" key="7">
    <source>
        <dbReference type="ARBA" id="ARBA00022840"/>
    </source>
</evidence>
<keyword evidence="1" id="KW-0963">Cytoplasm</keyword>
<evidence type="ECO:0000313" key="10">
    <source>
        <dbReference type="Proteomes" id="UP000321934"/>
    </source>
</evidence>
<dbReference type="InterPro" id="IPR005715">
    <property type="entry name" value="Glu_5kinase/COase_Synthase"/>
</dbReference>
<dbReference type="PANTHER" id="PTHR43654:SF1">
    <property type="entry name" value="ISOPENTENYL PHOSPHATE KINASE"/>
    <property type="match status" value="1"/>
</dbReference>
<keyword evidence="4" id="KW-0808">Transferase</keyword>
<dbReference type="GO" id="GO:0005829">
    <property type="term" value="C:cytosol"/>
    <property type="evidence" value="ECO:0007669"/>
    <property type="project" value="TreeGrafter"/>
</dbReference>
<keyword evidence="3" id="KW-0641">Proline biosynthesis</keyword>
<evidence type="ECO:0000256" key="3">
    <source>
        <dbReference type="ARBA" id="ARBA00022650"/>
    </source>
</evidence>
<dbReference type="OrthoDB" id="9804434at2"/>
<organism evidence="9 10">
    <name type="scientific">Candidatus Deianiraea vastatrix</name>
    <dbReference type="NCBI Taxonomy" id="2163644"/>
    <lineage>
        <taxon>Bacteria</taxon>
        <taxon>Pseudomonadati</taxon>
        <taxon>Pseudomonadota</taxon>
        <taxon>Alphaproteobacteria</taxon>
        <taxon>Rickettsiales</taxon>
        <taxon>Candidatus Deianiraeaceae</taxon>
        <taxon>Candidatus Deianiraea</taxon>
    </lineage>
</organism>
<keyword evidence="6 9" id="KW-0418">Kinase</keyword>
<keyword evidence="10" id="KW-1185">Reference proteome</keyword>
<dbReference type="PIRSF" id="PIRSF000729">
    <property type="entry name" value="GK"/>
    <property type="match status" value="1"/>
</dbReference>
<dbReference type="Gene3D" id="3.40.1160.10">
    <property type="entry name" value="Acetylglutamate kinase-like"/>
    <property type="match status" value="1"/>
</dbReference>
<dbReference type="Pfam" id="PF00696">
    <property type="entry name" value="AA_kinase"/>
    <property type="match status" value="1"/>
</dbReference>
<dbReference type="PANTHER" id="PTHR43654">
    <property type="entry name" value="GLUTAMATE 5-KINASE"/>
    <property type="match status" value="1"/>
</dbReference>
<evidence type="ECO:0000256" key="5">
    <source>
        <dbReference type="ARBA" id="ARBA00022741"/>
    </source>
</evidence>
<evidence type="ECO:0000259" key="8">
    <source>
        <dbReference type="SMART" id="SM00359"/>
    </source>
</evidence>
<reference evidence="9 10" key="1">
    <citation type="journal article" date="2019" name="ISME J.">
        <title>Deianiraea, an extracellular bacterium associated with the ciliate Paramecium, suggests an alternative scenario for the evolution of Rickettsiales.</title>
        <authorList>
            <person name="Castelli M."/>
            <person name="Sabaneyeva E."/>
            <person name="Lanzoni O."/>
            <person name="Lebedeva N."/>
            <person name="Floriano A.M."/>
            <person name="Gaiarsa S."/>
            <person name="Benken K."/>
            <person name="Modeo L."/>
            <person name="Bandi C."/>
            <person name="Potekhin A."/>
            <person name="Sassera D."/>
            <person name="Petroni G."/>
        </authorList>
    </citation>
    <scope>NUCLEOTIDE SEQUENCE [LARGE SCALE GENOMIC DNA]</scope>
    <source>
        <strain evidence="9">CyL4-1</strain>
    </source>
</reference>
<dbReference type="Pfam" id="PF01472">
    <property type="entry name" value="PUA"/>
    <property type="match status" value="1"/>
</dbReference>
<dbReference type="InterPro" id="IPR011529">
    <property type="entry name" value="Glu_5kinase"/>
</dbReference>
<dbReference type="GO" id="GO:0005524">
    <property type="term" value="F:ATP binding"/>
    <property type="evidence" value="ECO:0007669"/>
    <property type="project" value="UniProtKB-KW"/>
</dbReference>
<sequence>MLIVIKIGTDSVIGNIPKIVKDAVAIKDLGHDVIIVSSGAVGMGRAANPSLGSTPVEKQILASIGQIGLIKRYQFEFTSHNYFVGQILMTKKDVESRMEIDNLTNMISEMLARKNIIPVVNENDSIALRSLMFTDNDEIAGTLASIMNADKLIILTNVDGVYDDFSSPNRKVLDKILYTDETNIGDAKSNMGRGGMQSKVKTARKLAKLGISTTICNVLVENVMARVVMGENIGTTFIPARDTKADKLRRHLAFDAGVNVYGEIIINDRLWQTIQNSSTIFSILPVGITSFTGTFQKNDLIAIKTEDKTLIGYGLARYSSDALSNVIGKQNEKPFMRYEYIAIF</sequence>
<dbReference type="InterPro" id="IPR002478">
    <property type="entry name" value="PUA"/>
</dbReference>
<dbReference type="InterPro" id="IPR036393">
    <property type="entry name" value="AceGlu_kinase-like_sf"/>
</dbReference>